<dbReference type="GO" id="GO:0003684">
    <property type="term" value="F:damaged DNA binding"/>
    <property type="evidence" value="ECO:0007669"/>
    <property type="project" value="UniProtKB-UniRule"/>
</dbReference>
<dbReference type="InterPro" id="IPR027417">
    <property type="entry name" value="P-loop_NTPase"/>
</dbReference>
<dbReference type="Gene3D" id="1.10.1420.10">
    <property type="match status" value="2"/>
</dbReference>
<evidence type="ECO:0000256" key="2">
    <source>
        <dbReference type="ARBA" id="ARBA00021982"/>
    </source>
</evidence>
<dbReference type="PIRSF" id="PIRSF037677">
    <property type="entry name" value="DNA_mis_repair_Msh6"/>
    <property type="match status" value="1"/>
</dbReference>
<accession>A0A5D8Q9E7</accession>
<dbReference type="Pfam" id="PF05190">
    <property type="entry name" value="MutS_IV"/>
    <property type="match status" value="1"/>
</dbReference>
<dbReference type="SUPFAM" id="SSF53150">
    <property type="entry name" value="DNA repair protein MutS, domain II"/>
    <property type="match status" value="1"/>
</dbReference>
<dbReference type="InterPro" id="IPR017261">
    <property type="entry name" value="DNA_mismatch_repair_MutS/MSH"/>
</dbReference>
<dbReference type="Proteomes" id="UP000322976">
    <property type="component" value="Unassembled WGS sequence"/>
</dbReference>
<dbReference type="InterPro" id="IPR036678">
    <property type="entry name" value="MutS_con_dom_sf"/>
</dbReference>
<dbReference type="PANTHER" id="PTHR11361:SF34">
    <property type="entry name" value="DNA MISMATCH REPAIR PROTEIN MSH1, MITOCHONDRIAL"/>
    <property type="match status" value="1"/>
</dbReference>
<dbReference type="Gene3D" id="3.40.50.300">
    <property type="entry name" value="P-loop containing nucleotide triphosphate hydrolases"/>
    <property type="match status" value="1"/>
</dbReference>
<reference evidence="13 14" key="1">
    <citation type="submission" date="2019-08" db="EMBL/GenBank/DDBJ databases">
        <title>Calorimonas adulescens gen. nov., sp. nov., an anaerobic thermophilic bacterium from Sakhalin hot spring.</title>
        <authorList>
            <person name="Khomyakova M.A."/>
            <person name="Merkel A.Y."/>
            <person name="Novikov A."/>
            <person name="Bonch-Osmolovskaya E.A."/>
            <person name="Slobodkin A.I."/>
        </authorList>
    </citation>
    <scope>NUCLEOTIDE SEQUENCE [LARGE SCALE GENOMIC DNA]</scope>
    <source>
        <strain evidence="13 14">A05MB</strain>
    </source>
</reference>
<evidence type="ECO:0000256" key="5">
    <source>
        <dbReference type="ARBA" id="ARBA00022840"/>
    </source>
</evidence>
<comment type="function">
    <text evidence="8 9">This protein is involved in the repair of mismatches in DNA. It is possible that it carries out the mismatch recognition step. This protein has a weak ATPase activity.</text>
</comment>
<dbReference type="InterPro" id="IPR007695">
    <property type="entry name" value="DNA_mismatch_repair_MutS-lik_N"/>
</dbReference>
<dbReference type="GO" id="GO:0006298">
    <property type="term" value="P:mismatch repair"/>
    <property type="evidence" value="ECO:0007669"/>
    <property type="project" value="UniProtKB-UniRule"/>
</dbReference>
<dbReference type="Pfam" id="PF01624">
    <property type="entry name" value="MutS_I"/>
    <property type="match status" value="1"/>
</dbReference>
<dbReference type="GO" id="GO:0140664">
    <property type="term" value="F:ATP-dependent DNA damage sensor activity"/>
    <property type="evidence" value="ECO:0007669"/>
    <property type="project" value="InterPro"/>
</dbReference>
<evidence type="ECO:0000256" key="6">
    <source>
        <dbReference type="ARBA" id="ARBA00023125"/>
    </source>
</evidence>
<dbReference type="NCBIfam" id="NF003810">
    <property type="entry name" value="PRK05399.1"/>
    <property type="match status" value="1"/>
</dbReference>
<evidence type="ECO:0000256" key="4">
    <source>
        <dbReference type="ARBA" id="ARBA00022763"/>
    </source>
</evidence>
<dbReference type="InterPro" id="IPR000432">
    <property type="entry name" value="DNA_mismatch_repair_MutS_C"/>
</dbReference>
<comment type="caution">
    <text evidence="13">The sequence shown here is derived from an EMBL/GenBank/DDBJ whole genome shotgun (WGS) entry which is preliminary data.</text>
</comment>
<protein>
    <recommendedName>
        <fullName evidence="2 9">DNA mismatch repair protein MutS</fullName>
    </recommendedName>
</protein>
<dbReference type="EMBL" id="VTPS01000023">
    <property type="protein sequence ID" value="TZE80804.1"/>
    <property type="molecule type" value="Genomic_DNA"/>
</dbReference>
<dbReference type="SMART" id="SM00533">
    <property type="entry name" value="MUTSd"/>
    <property type="match status" value="1"/>
</dbReference>
<evidence type="ECO:0000256" key="11">
    <source>
        <dbReference type="SAM" id="Coils"/>
    </source>
</evidence>
<feature type="binding site" evidence="9">
    <location>
        <begin position="617"/>
        <end position="624"/>
    </location>
    <ligand>
        <name>ATP</name>
        <dbReference type="ChEBI" id="CHEBI:30616"/>
    </ligand>
</feature>
<dbReference type="PANTHER" id="PTHR11361">
    <property type="entry name" value="DNA MISMATCH REPAIR PROTEIN MUTS FAMILY MEMBER"/>
    <property type="match status" value="1"/>
</dbReference>
<dbReference type="PROSITE" id="PS00486">
    <property type="entry name" value="DNA_MISMATCH_REPAIR_2"/>
    <property type="match status" value="1"/>
</dbReference>
<evidence type="ECO:0000256" key="3">
    <source>
        <dbReference type="ARBA" id="ARBA00022741"/>
    </source>
</evidence>
<dbReference type="SUPFAM" id="SSF52540">
    <property type="entry name" value="P-loop containing nucleoside triphosphate hydrolases"/>
    <property type="match status" value="1"/>
</dbReference>
<proteinExistence type="inferred from homology"/>
<evidence type="ECO:0000256" key="8">
    <source>
        <dbReference type="ARBA" id="ARBA00024647"/>
    </source>
</evidence>
<dbReference type="InterPro" id="IPR045076">
    <property type="entry name" value="MutS"/>
</dbReference>
<evidence type="ECO:0000313" key="13">
    <source>
        <dbReference type="EMBL" id="TZE80804.1"/>
    </source>
</evidence>
<keyword evidence="5 9" id="KW-0067">ATP-binding</keyword>
<keyword evidence="11" id="KW-0175">Coiled coil</keyword>
<dbReference type="GO" id="GO:0005829">
    <property type="term" value="C:cytosol"/>
    <property type="evidence" value="ECO:0007669"/>
    <property type="project" value="TreeGrafter"/>
</dbReference>
<dbReference type="InterPro" id="IPR007696">
    <property type="entry name" value="DNA_mismatch_repair_MutS_core"/>
</dbReference>
<dbReference type="SUPFAM" id="SSF55271">
    <property type="entry name" value="DNA repair protein MutS, domain I"/>
    <property type="match status" value="1"/>
</dbReference>
<evidence type="ECO:0000256" key="9">
    <source>
        <dbReference type="HAMAP-Rule" id="MF_00096"/>
    </source>
</evidence>
<keyword evidence="3 9" id="KW-0547">Nucleotide-binding</keyword>
<dbReference type="RefSeq" id="WP_149546184.1">
    <property type="nucleotide sequence ID" value="NZ_VTPS01000023.1"/>
</dbReference>
<gene>
    <name evidence="9 13" type="primary">mutS</name>
    <name evidence="13" type="ORF">FWJ32_11900</name>
</gene>
<evidence type="ECO:0000313" key="14">
    <source>
        <dbReference type="Proteomes" id="UP000322976"/>
    </source>
</evidence>
<dbReference type="FunFam" id="3.40.1170.10:FF:000001">
    <property type="entry name" value="DNA mismatch repair protein MutS"/>
    <property type="match status" value="1"/>
</dbReference>
<keyword evidence="6 9" id="KW-0238">DNA-binding</keyword>
<evidence type="ECO:0000259" key="12">
    <source>
        <dbReference type="PROSITE" id="PS00486"/>
    </source>
</evidence>
<dbReference type="GO" id="GO:0005524">
    <property type="term" value="F:ATP binding"/>
    <property type="evidence" value="ECO:0007669"/>
    <property type="project" value="UniProtKB-UniRule"/>
</dbReference>
<dbReference type="Pfam" id="PF05192">
    <property type="entry name" value="MutS_III"/>
    <property type="match status" value="1"/>
</dbReference>
<dbReference type="FunFam" id="3.40.50.300:FF:000870">
    <property type="entry name" value="MutS protein homolog 4"/>
    <property type="match status" value="1"/>
</dbReference>
<keyword evidence="14" id="KW-1185">Reference proteome</keyword>
<dbReference type="CDD" id="cd03284">
    <property type="entry name" value="ABC_MutS1"/>
    <property type="match status" value="1"/>
</dbReference>
<dbReference type="InterPro" id="IPR005748">
    <property type="entry name" value="DNA_mismatch_repair_MutS"/>
</dbReference>
<dbReference type="HAMAP" id="MF_00096">
    <property type="entry name" value="MutS"/>
    <property type="match status" value="1"/>
</dbReference>
<evidence type="ECO:0000256" key="7">
    <source>
        <dbReference type="ARBA" id="ARBA00023204"/>
    </source>
</evidence>
<dbReference type="Pfam" id="PF00488">
    <property type="entry name" value="MutS_V"/>
    <property type="match status" value="1"/>
</dbReference>
<organism evidence="13 14">
    <name type="scientific">Calorimonas adulescens</name>
    <dbReference type="NCBI Taxonomy" id="2606906"/>
    <lineage>
        <taxon>Bacteria</taxon>
        <taxon>Bacillati</taxon>
        <taxon>Bacillota</taxon>
        <taxon>Clostridia</taxon>
        <taxon>Thermoanaerobacterales</taxon>
        <taxon>Thermoanaerobacteraceae</taxon>
        <taxon>Calorimonas</taxon>
    </lineage>
</organism>
<keyword evidence="4 9" id="KW-0227">DNA damage</keyword>
<dbReference type="SMART" id="SM00534">
    <property type="entry name" value="MUTSac"/>
    <property type="match status" value="1"/>
</dbReference>
<dbReference type="Gene3D" id="3.40.1170.10">
    <property type="entry name" value="DNA repair protein MutS, domain I"/>
    <property type="match status" value="1"/>
</dbReference>
<dbReference type="AlphaFoldDB" id="A0A5D8Q9E7"/>
<keyword evidence="7 9" id="KW-0234">DNA repair</keyword>
<feature type="coiled-coil region" evidence="11">
    <location>
        <begin position="500"/>
        <end position="527"/>
    </location>
</feature>
<dbReference type="InterPro" id="IPR016151">
    <property type="entry name" value="DNA_mismatch_repair_MutS_N"/>
</dbReference>
<evidence type="ECO:0000256" key="1">
    <source>
        <dbReference type="ARBA" id="ARBA00006271"/>
    </source>
</evidence>
<dbReference type="Gene3D" id="3.30.420.110">
    <property type="entry name" value="MutS, connector domain"/>
    <property type="match status" value="1"/>
</dbReference>
<dbReference type="Pfam" id="PF05188">
    <property type="entry name" value="MutS_II"/>
    <property type="match status" value="1"/>
</dbReference>
<dbReference type="InterPro" id="IPR036187">
    <property type="entry name" value="DNA_mismatch_repair_MutS_sf"/>
</dbReference>
<dbReference type="InterPro" id="IPR007861">
    <property type="entry name" value="DNA_mismatch_repair_MutS_clamp"/>
</dbReference>
<evidence type="ECO:0000256" key="10">
    <source>
        <dbReference type="RuleBase" id="RU003756"/>
    </source>
</evidence>
<dbReference type="NCBIfam" id="TIGR01070">
    <property type="entry name" value="mutS1"/>
    <property type="match status" value="1"/>
</dbReference>
<sequence>MSDFTPMIKQYLEIKEQYKDCILLYRVGDFYETFFEDAEIASRVLNIVLTGKDCGKEDRAPMAGIPYHAAESYIIKLVDNGYKVAICEQLEDPSKAKGLVKRDVVRVVTPGTIISDNLVGNKDSNYLSSIYIDGENASVSSLDVSTGDTIILRLTNDIDYIYDEIVKINPSEILLPRKLSNTKLFQRLNNNDRLVELMLDDEYDLDRYRKQLLEQYGDNTDLIDKFDNVSLMAFGALLNYVLDTLKISNLYLKQPEFETKSKYMEIDNFTRRNLELVESIRSNKNGSTLLNIIDRTKTAMGGRLLKRYILNPLYSVNEIKVRLEAVEEIIIKKDLLNKFREHLAQIYDIERLLGKLNYNNANPRDLIALKESLKVLPDIFNTLCGCESDLFNIFKEEIDTLDDIYLLIDKAIVDDPPNTLKDGGIIKTGYNDEIDKLHYLTLNSKKLLMDLEQKEREKTGIKSLKIGYNKVFGYYIEVTTKNLNLVPSYYIRKQTLANCERFITEELKRLESDITEAEIKLTTLEYQLFMEIRNKIISEIDRIQKTVFVIAYLDVIQSYAYVSIENNYVKPEINNGDKIIIKNGRHPVIEKLDKKNLFVANDVNLDNENNLIYIITGPNMAGKSTYMRQVALIVIMAQMGCFVPADHAIIGVVDKVFTRVGASDDISSGQSTFMVEMNEVAYILKNATSKSLIILDEIGRGTSTFDGLSIAWAVIEYISIKIKAKTLFATHYHELVKLEDELPNVKNFYVSIYKNGDDIVFLRKIMKGSMSQSFGIQVAKMAGVPEEVINKAKRLLKSLERSEKNFNKIHEKSPATQLDIFSIYTNKIVELIKNIDINTMTPLDALNKLNEIKNLLTGGDQTRDEQNKNIG</sequence>
<dbReference type="SUPFAM" id="SSF48334">
    <property type="entry name" value="DNA repair protein MutS, domain III"/>
    <property type="match status" value="1"/>
</dbReference>
<name>A0A5D8Q9E7_9THEO</name>
<dbReference type="GO" id="GO:0030983">
    <property type="term" value="F:mismatched DNA binding"/>
    <property type="evidence" value="ECO:0007669"/>
    <property type="project" value="InterPro"/>
</dbReference>
<comment type="similarity">
    <text evidence="1 9 10">Belongs to the DNA mismatch repair MutS family.</text>
</comment>
<feature type="domain" description="DNA mismatch repair proteins mutS family" evidence="12">
    <location>
        <begin position="691"/>
        <end position="707"/>
    </location>
</feature>
<dbReference type="InterPro" id="IPR007860">
    <property type="entry name" value="DNA_mmatch_repair_MutS_con_dom"/>
</dbReference>